<comment type="caution">
    <text evidence="2">The sequence shown here is derived from an EMBL/GenBank/DDBJ whole genome shotgun (WGS) entry which is preliminary data.</text>
</comment>
<feature type="region of interest" description="Disordered" evidence="1">
    <location>
        <begin position="79"/>
        <end position="100"/>
    </location>
</feature>
<gene>
    <name evidence="2" type="ORF">LIER_30217</name>
</gene>
<evidence type="ECO:0000256" key="1">
    <source>
        <dbReference type="SAM" id="MobiDB-lite"/>
    </source>
</evidence>
<accession>A0AAV3RQK1</accession>
<evidence type="ECO:0000313" key="2">
    <source>
        <dbReference type="EMBL" id="GAA0181216.1"/>
    </source>
</evidence>
<keyword evidence="3" id="KW-1185">Reference proteome</keyword>
<feature type="compositionally biased region" description="Basic and acidic residues" evidence="1">
    <location>
        <begin position="15"/>
        <end position="27"/>
    </location>
</feature>
<protein>
    <submittedName>
        <fullName evidence="2">Uncharacterized protein</fullName>
    </submittedName>
</protein>
<evidence type="ECO:0000313" key="3">
    <source>
        <dbReference type="Proteomes" id="UP001454036"/>
    </source>
</evidence>
<organism evidence="2 3">
    <name type="scientific">Lithospermum erythrorhizon</name>
    <name type="common">Purple gromwell</name>
    <name type="synonym">Lithospermum officinale var. erythrorhizon</name>
    <dbReference type="NCBI Taxonomy" id="34254"/>
    <lineage>
        <taxon>Eukaryota</taxon>
        <taxon>Viridiplantae</taxon>
        <taxon>Streptophyta</taxon>
        <taxon>Embryophyta</taxon>
        <taxon>Tracheophyta</taxon>
        <taxon>Spermatophyta</taxon>
        <taxon>Magnoliopsida</taxon>
        <taxon>eudicotyledons</taxon>
        <taxon>Gunneridae</taxon>
        <taxon>Pentapetalae</taxon>
        <taxon>asterids</taxon>
        <taxon>lamiids</taxon>
        <taxon>Boraginales</taxon>
        <taxon>Boraginaceae</taxon>
        <taxon>Boraginoideae</taxon>
        <taxon>Lithospermeae</taxon>
        <taxon>Lithospermum</taxon>
    </lineage>
</organism>
<proteinExistence type="predicted"/>
<dbReference type="AlphaFoldDB" id="A0AAV3RQK1"/>
<dbReference type="EMBL" id="BAABME010010706">
    <property type="protein sequence ID" value="GAA0181216.1"/>
    <property type="molecule type" value="Genomic_DNA"/>
</dbReference>
<sequence length="100" mass="10837">MEEPKPPKATQPSHPKKEEEAMAKDHGTMNPKAYDLLVKAGYDPTKDATVGKATPEFKKSGLNETQKKLQRRGYTIKSSTAGLGYSSNSVLEVGGNSNKD</sequence>
<feature type="region of interest" description="Disordered" evidence="1">
    <location>
        <begin position="1"/>
        <end position="29"/>
    </location>
</feature>
<name>A0AAV3RQK1_LITER</name>
<reference evidence="2 3" key="1">
    <citation type="submission" date="2024-01" db="EMBL/GenBank/DDBJ databases">
        <title>The complete chloroplast genome sequence of Lithospermum erythrorhizon: insights into the phylogenetic relationship among Boraginaceae species and the maternal lineages of purple gromwells.</title>
        <authorList>
            <person name="Okada T."/>
            <person name="Watanabe K."/>
        </authorList>
    </citation>
    <scope>NUCLEOTIDE SEQUENCE [LARGE SCALE GENOMIC DNA]</scope>
</reference>
<dbReference type="Proteomes" id="UP001454036">
    <property type="component" value="Unassembled WGS sequence"/>
</dbReference>